<reference evidence="7" key="1">
    <citation type="submission" date="2025-08" db="UniProtKB">
        <authorList>
            <consortium name="RefSeq"/>
        </authorList>
    </citation>
    <scope>IDENTIFICATION</scope>
    <source>
        <tissue evidence="7">Muscle</tissue>
    </source>
</reference>
<dbReference type="RefSeq" id="XP_019484499.1">
    <property type="nucleotide sequence ID" value="XM_019628954.1"/>
</dbReference>
<accession>A0A8B7Q6U8</accession>
<dbReference type="KEGG" id="hai:109374393"/>
<evidence type="ECO:0000256" key="2">
    <source>
        <dbReference type="ARBA" id="ARBA00022801"/>
    </source>
</evidence>
<keyword evidence="6" id="KW-1185">Reference proteome</keyword>
<evidence type="ECO:0000256" key="5">
    <source>
        <dbReference type="SAM" id="MobiDB-lite"/>
    </source>
</evidence>
<proteinExistence type="predicted"/>
<dbReference type="CTD" id="117145"/>
<dbReference type="Proteomes" id="UP000694851">
    <property type="component" value="Unplaced"/>
</dbReference>
<feature type="compositionally biased region" description="Polar residues" evidence="5">
    <location>
        <begin position="95"/>
        <end position="106"/>
    </location>
</feature>
<dbReference type="PANTHER" id="PTHR12418:SF19">
    <property type="entry name" value="ACYL-COENZYME A THIOESTERASE THEM4"/>
    <property type="match status" value="1"/>
</dbReference>
<feature type="region of interest" description="Disordered" evidence="5">
    <location>
        <begin position="93"/>
        <end position="113"/>
    </location>
</feature>
<keyword evidence="4" id="KW-0443">Lipid metabolism</keyword>
<evidence type="ECO:0000256" key="1">
    <source>
        <dbReference type="ARBA" id="ARBA00022490"/>
    </source>
</evidence>
<dbReference type="GO" id="GO:0006631">
    <property type="term" value="P:fatty acid metabolic process"/>
    <property type="evidence" value="ECO:0007669"/>
    <property type="project" value="UniProtKB-KW"/>
</dbReference>
<sequence length="130" mass="14694">MLRSCAARLRTLGTLRGGARPPTRNPIPAQRLFSSEEVIPKDRSLPNPSWNKELRLLFEQFMKKCEDGSWTHMPSYSSLNTQIRDFKTLMHDRNPSQVLRPQNKTNGGTGCITSGYLRAASPATFERTNS</sequence>
<keyword evidence="2" id="KW-0378">Hydrolase</keyword>
<name>A0A8B7Q6U8_HIPAR</name>
<evidence type="ECO:0000313" key="7">
    <source>
        <dbReference type="RefSeq" id="XP_019484499.1"/>
    </source>
</evidence>
<evidence type="ECO:0000256" key="4">
    <source>
        <dbReference type="ARBA" id="ARBA00023098"/>
    </source>
</evidence>
<dbReference type="AlphaFoldDB" id="A0A8B7Q6U8"/>
<evidence type="ECO:0000313" key="6">
    <source>
        <dbReference type="Proteomes" id="UP000694851"/>
    </source>
</evidence>
<dbReference type="GeneID" id="109374393"/>
<evidence type="ECO:0000256" key="3">
    <source>
        <dbReference type="ARBA" id="ARBA00022832"/>
    </source>
</evidence>
<dbReference type="Gene3D" id="3.10.129.10">
    <property type="entry name" value="Hotdog Thioesterase"/>
    <property type="match status" value="1"/>
</dbReference>
<keyword evidence="3" id="KW-0276">Fatty acid metabolism</keyword>
<dbReference type="InterPro" id="IPR052365">
    <property type="entry name" value="THEM4/THEM5_acyl-CoA_thioest"/>
</dbReference>
<dbReference type="OrthoDB" id="506431at2759"/>
<dbReference type="PANTHER" id="PTHR12418">
    <property type="entry name" value="ACYL-COENZYME A THIOESTERASE THEM4"/>
    <property type="match status" value="1"/>
</dbReference>
<dbReference type="GO" id="GO:0016787">
    <property type="term" value="F:hydrolase activity"/>
    <property type="evidence" value="ECO:0007669"/>
    <property type="project" value="UniProtKB-KW"/>
</dbReference>
<gene>
    <name evidence="7" type="primary">THEM4</name>
</gene>
<protein>
    <submittedName>
        <fullName evidence="7">Acyl-coenzyme A thioesterase THEM4</fullName>
    </submittedName>
</protein>
<organism evidence="6 7">
    <name type="scientific">Hipposideros armiger</name>
    <name type="common">Great Himalayan leaf-nosed bat</name>
    <dbReference type="NCBI Taxonomy" id="186990"/>
    <lineage>
        <taxon>Eukaryota</taxon>
        <taxon>Metazoa</taxon>
        <taxon>Chordata</taxon>
        <taxon>Craniata</taxon>
        <taxon>Vertebrata</taxon>
        <taxon>Euteleostomi</taxon>
        <taxon>Mammalia</taxon>
        <taxon>Eutheria</taxon>
        <taxon>Laurasiatheria</taxon>
        <taxon>Chiroptera</taxon>
        <taxon>Yinpterochiroptera</taxon>
        <taxon>Rhinolophoidea</taxon>
        <taxon>Hipposideridae</taxon>
        <taxon>Hipposideros</taxon>
    </lineage>
</organism>
<keyword evidence="1" id="KW-0963">Cytoplasm</keyword>